<keyword evidence="2" id="KW-1185">Reference proteome</keyword>
<sequence>MRKQGERLLGPWRKWWELELGWRHALREGYEEVLVLTPELAWESRVNGRNMRHLVKDGERRWWSKRTRSQWEFRLIAYGEGAWSGGEVIGEVGGGFRCVVRMVDENMVKRE</sequence>
<comment type="caution">
    <text evidence="1">The sequence shown here is derived from an EMBL/GenBank/DDBJ whole genome shotgun (WGS) entry which is preliminary data.</text>
</comment>
<name>A0ABQ5E6Q2_9ASTR</name>
<evidence type="ECO:0000313" key="2">
    <source>
        <dbReference type="Proteomes" id="UP001151760"/>
    </source>
</evidence>
<reference evidence="1" key="1">
    <citation type="journal article" date="2022" name="Int. J. Mol. Sci.">
        <title>Draft Genome of Tanacetum Coccineum: Genomic Comparison of Closely Related Tanacetum-Family Plants.</title>
        <authorList>
            <person name="Yamashiro T."/>
            <person name="Shiraishi A."/>
            <person name="Nakayama K."/>
            <person name="Satake H."/>
        </authorList>
    </citation>
    <scope>NUCLEOTIDE SEQUENCE</scope>
</reference>
<gene>
    <name evidence="1" type="ORF">Tco_0955258</name>
</gene>
<dbReference type="Proteomes" id="UP001151760">
    <property type="component" value="Unassembled WGS sequence"/>
</dbReference>
<dbReference type="EMBL" id="BQNB010015994">
    <property type="protein sequence ID" value="GJT46543.1"/>
    <property type="molecule type" value="Genomic_DNA"/>
</dbReference>
<protein>
    <submittedName>
        <fullName evidence="1">Uncharacterized protein</fullName>
    </submittedName>
</protein>
<organism evidence="1 2">
    <name type="scientific">Tanacetum coccineum</name>
    <dbReference type="NCBI Taxonomy" id="301880"/>
    <lineage>
        <taxon>Eukaryota</taxon>
        <taxon>Viridiplantae</taxon>
        <taxon>Streptophyta</taxon>
        <taxon>Embryophyta</taxon>
        <taxon>Tracheophyta</taxon>
        <taxon>Spermatophyta</taxon>
        <taxon>Magnoliopsida</taxon>
        <taxon>eudicotyledons</taxon>
        <taxon>Gunneridae</taxon>
        <taxon>Pentapetalae</taxon>
        <taxon>asterids</taxon>
        <taxon>campanulids</taxon>
        <taxon>Asterales</taxon>
        <taxon>Asteraceae</taxon>
        <taxon>Asteroideae</taxon>
        <taxon>Anthemideae</taxon>
        <taxon>Anthemidinae</taxon>
        <taxon>Tanacetum</taxon>
    </lineage>
</organism>
<evidence type="ECO:0000313" key="1">
    <source>
        <dbReference type="EMBL" id="GJT46543.1"/>
    </source>
</evidence>
<proteinExistence type="predicted"/>
<reference evidence="1" key="2">
    <citation type="submission" date="2022-01" db="EMBL/GenBank/DDBJ databases">
        <authorList>
            <person name="Yamashiro T."/>
            <person name="Shiraishi A."/>
            <person name="Satake H."/>
            <person name="Nakayama K."/>
        </authorList>
    </citation>
    <scope>NUCLEOTIDE SEQUENCE</scope>
</reference>
<accession>A0ABQ5E6Q2</accession>